<keyword evidence="2" id="KW-0645">Protease</keyword>
<accession>A0A3M2KSY7</accession>
<reference evidence="7 8" key="1">
    <citation type="submission" date="2018-10" db="EMBL/GenBank/DDBJ databases">
        <title>Isolation from cow dung.</title>
        <authorList>
            <person name="Ling L."/>
        </authorList>
    </citation>
    <scope>NUCLEOTIDE SEQUENCE [LARGE SCALE GENOMIC DNA]</scope>
    <source>
        <strain evidence="7 8">NEAU-LL90</strain>
    </source>
</reference>
<sequence length="242" mass="24430">SGRDGVAGSTTTQQVTVANGTTTTTTTPKPTTTTPKPPAPDAIMGGQGYLSGETASDPCSFGFNATDGDGNAVAITAGHCDHNRGNDTRVYEGGTYVGAFGKEATDGLDYGLINIDGAVAHRFQNNYVDTYGGDPLRITGTADPVVGAPVCKSGEITGFTCGKITAVDVPINTGPRGATVPNSFEATVCAIPGDSGGPYMTGTKALGLAAGGAWECDNSTKSYAQPINSILADNPGLKINTK</sequence>
<dbReference type="InterPro" id="IPR043504">
    <property type="entry name" value="Peptidase_S1_PA_chymotrypsin"/>
</dbReference>
<protein>
    <recommendedName>
        <fullName evidence="9">Serine protease</fullName>
    </recommendedName>
</protein>
<comment type="caution">
    <text evidence="7">The sequence shown here is derived from an EMBL/GenBank/DDBJ whole genome shotgun (WGS) entry which is preliminary data.</text>
</comment>
<evidence type="ECO:0000256" key="5">
    <source>
        <dbReference type="ARBA" id="ARBA00023157"/>
    </source>
</evidence>
<evidence type="ECO:0000256" key="2">
    <source>
        <dbReference type="ARBA" id="ARBA00022670"/>
    </source>
</evidence>
<keyword evidence="3" id="KW-0378">Hydrolase</keyword>
<gene>
    <name evidence="7" type="ORF">EBN03_33490</name>
</gene>
<organism evidence="7 8">
    <name type="scientific">Nocardia stercoris</name>
    <dbReference type="NCBI Taxonomy" id="2483361"/>
    <lineage>
        <taxon>Bacteria</taxon>
        <taxon>Bacillati</taxon>
        <taxon>Actinomycetota</taxon>
        <taxon>Actinomycetes</taxon>
        <taxon>Mycobacteriales</taxon>
        <taxon>Nocardiaceae</taxon>
        <taxon>Nocardia</taxon>
    </lineage>
</organism>
<evidence type="ECO:0000256" key="1">
    <source>
        <dbReference type="ARBA" id="ARBA00007664"/>
    </source>
</evidence>
<dbReference type="CDD" id="cd21112">
    <property type="entry name" value="alphaLP-like"/>
    <property type="match status" value="1"/>
</dbReference>
<evidence type="ECO:0008006" key="9">
    <source>
        <dbReference type="Google" id="ProtNLM"/>
    </source>
</evidence>
<dbReference type="InterPro" id="IPR001316">
    <property type="entry name" value="Pept_S1A_streptogrisin"/>
</dbReference>
<feature type="compositionally biased region" description="Low complexity" evidence="6">
    <location>
        <begin position="10"/>
        <end position="34"/>
    </location>
</feature>
<dbReference type="RefSeq" id="WP_233608818.1">
    <property type="nucleotide sequence ID" value="NZ_RFFH01000045.1"/>
</dbReference>
<dbReference type="Gene3D" id="2.40.10.10">
    <property type="entry name" value="Trypsin-like serine proteases"/>
    <property type="match status" value="2"/>
</dbReference>
<proteinExistence type="inferred from homology"/>
<comment type="similarity">
    <text evidence="1">Belongs to the peptidase S1 family.</text>
</comment>
<evidence type="ECO:0000256" key="6">
    <source>
        <dbReference type="SAM" id="MobiDB-lite"/>
    </source>
</evidence>
<keyword evidence="8" id="KW-1185">Reference proteome</keyword>
<evidence type="ECO:0000313" key="7">
    <source>
        <dbReference type="EMBL" id="RMI27580.1"/>
    </source>
</evidence>
<evidence type="ECO:0000256" key="3">
    <source>
        <dbReference type="ARBA" id="ARBA00022801"/>
    </source>
</evidence>
<dbReference type="AlphaFoldDB" id="A0A3M2KSY7"/>
<keyword evidence="5" id="KW-1015">Disulfide bond</keyword>
<dbReference type="GO" id="GO:0006508">
    <property type="term" value="P:proteolysis"/>
    <property type="evidence" value="ECO:0007669"/>
    <property type="project" value="UniProtKB-KW"/>
</dbReference>
<dbReference type="Proteomes" id="UP000279275">
    <property type="component" value="Unassembled WGS sequence"/>
</dbReference>
<dbReference type="InterPro" id="IPR009003">
    <property type="entry name" value="Peptidase_S1_PA"/>
</dbReference>
<dbReference type="GO" id="GO:0004252">
    <property type="term" value="F:serine-type endopeptidase activity"/>
    <property type="evidence" value="ECO:0007669"/>
    <property type="project" value="InterPro"/>
</dbReference>
<name>A0A3M2KSY7_9NOCA</name>
<dbReference type="EMBL" id="RFFH01000045">
    <property type="protein sequence ID" value="RMI27580.1"/>
    <property type="molecule type" value="Genomic_DNA"/>
</dbReference>
<evidence type="ECO:0000313" key="8">
    <source>
        <dbReference type="Proteomes" id="UP000279275"/>
    </source>
</evidence>
<feature type="region of interest" description="Disordered" evidence="6">
    <location>
        <begin position="1"/>
        <end position="50"/>
    </location>
</feature>
<feature type="non-terminal residue" evidence="7">
    <location>
        <position position="1"/>
    </location>
</feature>
<keyword evidence="4" id="KW-0720">Serine protease</keyword>
<evidence type="ECO:0000256" key="4">
    <source>
        <dbReference type="ARBA" id="ARBA00022825"/>
    </source>
</evidence>
<dbReference type="PRINTS" id="PR00861">
    <property type="entry name" value="ALYTICPTASE"/>
</dbReference>
<dbReference type="SUPFAM" id="SSF50494">
    <property type="entry name" value="Trypsin-like serine proteases"/>
    <property type="match status" value="1"/>
</dbReference>